<evidence type="ECO:0000256" key="3">
    <source>
        <dbReference type="PIRSR" id="PIRSR600183-50"/>
    </source>
</evidence>
<dbReference type="InterPro" id="IPR002433">
    <property type="entry name" value="Orn_de-COase"/>
</dbReference>
<evidence type="ECO:0000313" key="8">
    <source>
        <dbReference type="Proteomes" id="UP000886800"/>
    </source>
</evidence>
<feature type="modified residue" description="N6-(pyridoxal phosphate)lysine" evidence="3">
    <location>
        <position position="50"/>
    </location>
</feature>
<protein>
    <submittedName>
        <fullName evidence="7">Diaminopimelate decarboxylase</fullName>
    </submittedName>
</protein>
<dbReference type="SUPFAM" id="SSF51419">
    <property type="entry name" value="PLP-binding barrel"/>
    <property type="match status" value="1"/>
</dbReference>
<evidence type="ECO:0000259" key="5">
    <source>
        <dbReference type="Pfam" id="PF00278"/>
    </source>
</evidence>
<dbReference type="PRINTS" id="PR01182">
    <property type="entry name" value="ORNDCRBXLASE"/>
</dbReference>
<gene>
    <name evidence="7" type="ORF">H9736_08685</name>
</gene>
<dbReference type="Gene3D" id="3.20.20.10">
    <property type="entry name" value="Alanine racemase"/>
    <property type="match status" value="1"/>
</dbReference>
<dbReference type="GO" id="GO:0008836">
    <property type="term" value="F:diaminopimelate decarboxylase activity"/>
    <property type="evidence" value="ECO:0007669"/>
    <property type="project" value="TreeGrafter"/>
</dbReference>
<accession>A0A9D1WS97</accession>
<name>A0A9D1WS97_9FIRM</name>
<evidence type="ECO:0000256" key="4">
    <source>
        <dbReference type="RuleBase" id="RU003737"/>
    </source>
</evidence>
<dbReference type="InterPro" id="IPR000183">
    <property type="entry name" value="Orn/DAP/Arg_de-COase"/>
</dbReference>
<dbReference type="GO" id="GO:0009089">
    <property type="term" value="P:lysine biosynthetic process via diaminopimelate"/>
    <property type="evidence" value="ECO:0007669"/>
    <property type="project" value="TreeGrafter"/>
</dbReference>
<evidence type="ECO:0000259" key="6">
    <source>
        <dbReference type="Pfam" id="PF02784"/>
    </source>
</evidence>
<dbReference type="EMBL" id="DXES01000182">
    <property type="protein sequence ID" value="HIX66309.1"/>
    <property type="molecule type" value="Genomic_DNA"/>
</dbReference>
<dbReference type="InterPro" id="IPR029066">
    <property type="entry name" value="PLP-binding_barrel"/>
</dbReference>
<evidence type="ECO:0000256" key="1">
    <source>
        <dbReference type="ARBA" id="ARBA00001933"/>
    </source>
</evidence>
<sequence>MLTQRIQAAMREQMAASGTPFYLYDQKTILERAGRLKQDFPGFEFLYSVKTNPFAPVLRTVLGQGFGLDAASLGEVRMGMAEGLPPHKILYSAPGKTRRDLEGAVDHAILVADSFHELELLDAIAQERGTQLKVGVRVNPSFTMEGNPGVSAKFGIDEEQLLACDPGRFPHLALVGIHVHARSQELSAQMLARYYGDIFALARRCVERLGMALEFVNLGGGLGVTFNPDRDRELDTAALGAAAGKLLASLREQFPGVRVVIETGRYPVCDAGYYVTQVVDVKESRGTKYVMLQNTLNGFARPSLARLVEVYHPGPVEKMWEPLFSTFDAFQFLLLTEETETEQVNLVGNLCTGTDLMASGIQLPRAKVGDLLAVTKAGAYAYVITPTQFSSQPGPDQFLLTADGRMVDC</sequence>
<evidence type="ECO:0000313" key="7">
    <source>
        <dbReference type="EMBL" id="HIX66309.1"/>
    </source>
</evidence>
<dbReference type="InterPro" id="IPR022644">
    <property type="entry name" value="De-COase2_N"/>
</dbReference>
<dbReference type="PRINTS" id="PR01179">
    <property type="entry name" value="ODADCRBXLASE"/>
</dbReference>
<dbReference type="PROSITE" id="PS00879">
    <property type="entry name" value="ODR_DC_2_2"/>
    <property type="match status" value="1"/>
</dbReference>
<feature type="domain" description="Orn/DAP/Arg decarboxylase 2 N-terminal" evidence="6">
    <location>
        <begin position="28"/>
        <end position="268"/>
    </location>
</feature>
<keyword evidence="2 3" id="KW-0663">Pyridoxal phosphate</keyword>
<comment type="similarity">
    <text evidence="4">Belongs to the Orn/Lys/Arg decarboxylase class-II family.</text>
</comment>
<dbReference type="SUPFAM" id="SSF50621">
    <property type="entry name" value="Alanine racemase C-terminal domain-like"/>
    <property type="match status" value="1"/>
</dbReference>
<comment type="cofactor">
    <cofactor evidence="1 3">
        <name>pyridoxal 5'-phosphate</name>
        <dbReference type="ChEBI" id="CHEBI:597326"/>
    </cofactor>
</comment>
<feature type="domain" description="Orn/DAP/Arg decarboxylase 2 C-terminal" evidence="5">
    <location>
        <begin position="21"/>
        <end position="378"/>
    </location>
</feature>
<dbReference type="Pfam" id="PF02784">
    <property type="entry name" value="Orn_Arg_deC_N"/>
    <property type="match status" value="1"/>
</dbReference>
<dbReference type="Proteomes" id="UP000886800">
    <property type="component" value="Unassembled WGS sequence"/>
</dbReference>
<dbReference type="PANTHER" id="PTHR43727">
    <property type="entry name" value="DIAMINOPIMELATE DECARBOXYLASE"/>
    <property type="match status" value="1"/>
</dbReference>
<feature type="active site" description="Proton donor" evidence="3">
    <location>
        <position position="351"/>
    </location>
</feature>
<reference evidence="7" key="2">
    <citation type="submission" date="2021-04" db="EMBL/GenBank/DDBJ databases">
        <authorList>
            <person name="Gilroy R."/>
        </authorList>
    </citation>
    <scope>NUCLEOTIDE SEQUENCE</scope>
    <source>
        <strain evidence="7">CHK188-5543</strain>
    </source>
</reference>
<organism evidence="7 8">
    <name type="scientific">Candidatus Anaerotruncus excrementipullorum</name>
    <dbReference type="NCBI Taxonomy" id="2838465"/>
    <lineage>
        <taxon>Bacteria</taxon>
        <taxon>Bacillati</taxon>
        <taxon>Bacillota</taxon>
        <taxon>Clostridia</taxon>
        <taxon>Eubacteriales</taxon>
        <taxon>Oscillospiraceae</taxon>
        <taxon>Anaerotruncus</taxon>
    </lineage>
</organism>
<comment type="caution">
    <text evidence="7">The sequence shown here is derived from an EMBL/GenBank/DDBJ whole genome shotgun (WGS) entry which is preliminary data.</text>
</comment>
<dbReference type="AlphaFoldDB" id="A0A9D1WS97"/>
<dbReference type="Gene3D" id="2.40.37.10">
    <property type="entry name" value="Lyase, Ornithine Decarboxylase, Chain A, domain 1"/>
    <property type="match status" value="1"/>
</dbReference>
<proteinExistence type="inferred from homology"/>
<evidence type="ECO:0000256" key="2">
    <source>
        <dbReference type="ARBA" id="ARBA00022898"/>
    </source>
</evidence>
<dbReference type="GO" id="GO:0006596">
    <property type="term" value="P:polyamine biosynthetic process"/>
    <property type="evidence" value="ECO:0007669"/>
    <property type="project" value="InterPro"/>
</dbReference>
<dbReference type="InterPro" id="IPR022657">
    <property type="entry name" value="De-COase2_CS"/>
</dbReference>
<dbReference type="PANTHER" id="PTHR43727:SF2">
    <property type="entry name" value="GROUP IV DECARBOXYLASE"/>
    <property type="match status" value="1"/>
</dbReference>
<reference evidence="7" key="1">
    <citation type="journal article" date="2021" name="PeerJ">
        <title>Extensive microbial diversity within the chicken gut microbiome revealed by metagenomics and culture.</title>
        <authorList>
            <person name="Gilroy R."/>
            <person name="Ravi A."/>
            <person name="Getino M."/>
            <person name="Pursley I."/>
            <person name="Horton D.L."/>
            <person name="Alikhan N.F."/>
            <person name="Baker D."/>
            <person name="Gharbi K."/>
            <person name="Hall N."/>
            <person name="Watson M."/>
            <person name="Adriaenssens E.M."/>
            <person name="Foster-Nyarko E."/>
            <person name="Jarju S."/>
            <person name="Secka A."/>
            <person name="Antonio M."/>
            <person name="Oren A."/>
            <person name="Chaudhuri R.R."/>
            <person name="La Ragione R."/>
            <person name="Hildebrand F."/>
            <person name="Pallen M.J."/>
        </authorList>
    </citation>
    <scope>NUCLEOTIDE SEQUENCE</scope>
    <source>
        <strain evidence="7">CHK188-5543</strain>
    </source>
</reference>
<dbReference type="InterPro" id="IPR022643">
    <property type="entry name" value="De-COase2_C"/>
</dbReference>
<dbReference type="Pfam" id="PF00278">
    <property type="entry name" value="Orn_DAP_Arg_deC"/>
    <property type="match status" value="1"/>
</dbReference>
<dbReference type="InterPro" id="IPR009006">
    <property type="entry name" value="Ala_racemase/Decarboxylase_C"/>
</dbReference>